<proteinExistence type="predicted"/>
<protein>
    <submittedName>
        <fullName evidence="2">Uncharacterized protein</fullName>
    </submittedName>
</protein>
<evidence type="ECO:0000313" key="3">
    <source>
        <dbReference type="Proteomes" id="UP001221898"/>
    </source>
</evidence>
<keyword evidence="3" id="KW-1185">Reference proteome</keyword>
<dbReference type="AlphaFoldDB" id="A0AAD7R6T3"/>
<dbReference type="Proteomes" id="UP001221898">
    <property type="component" value="Unassembled WGS sequence"/>
</dbReference>
<accession>A0AAD7R6T3</accession>
<dbReference type="EMBL" id="JAINUG010000486">
    <property type="protein sequence ID" value="KAJ8367330.1"/>
    <property type="molecule type" value="Genomic_DNA"/>
</dbReference>
<gene>
    <name evidence="2" type="ORF">AAFF_G00320790</name>
</gene>
<evidence type="ECO:0000256" key="1">
    <source>
        <dbReference type="SAM" id="MobiDB-lite"/>
    </source>
</evidence>
<feature type="region of interest" description="Disordered" evidence="1">
    <location>
        <begin position="57"/>
        <end position="136"/>
    </location>
</feature>
<name>A0AAD7R6T3_9TELE</name>
<reference evidence="2" key="1">
    <citation type="journal article" date="2023" name="Science">
        <title>Genome structures resolve the early diversification of teleost fishes.</title>
        <authorList>
            <person name="Parey E."/>
            <person name="Louis A."/>
            <person name="Montfort J."/>
            <person name="Bouchez O."/>
            <person name="Roques C."/>
            <person name="Iampietro C."/>
            <person name="Lluch J."/>
            <person name="Castinel A."/>
            <person name="Donnadieu C."/>
            <person name="Desvignes T."/>
            <person name="Floi Bucao C."/>
            <person name="Jouanno E."/>
            <person name="Wen M."/>
            <person name="Mejri S."/>
            <person name="Dirks R."/>
            <person name="Jansen H."/>
            <person name="Henkel C."/>
            <person name="Chen W.J."/>
            <person name="Zahm M."/>
            <person name="Cabau C."/>
            <person name="Klopp C."/>
            <person name="Thompson A.W."/>
            <person name="Robinson-Rechavi M."/>
            <person name="Braasch I."/>
            <person name="Lecointre G."/>
            <person name="Bobe J."/>
            <person name="Postlethwait J.H."/>
            <person name="Berthelot C."/>
            <person name="Roest Crollius H."/>
            <person name="Guiguen Y."/>
        </authorList>
    </citation>
    <scope>NUCLEOTIDE SEQUENCE</scope>
    <source>
        <strain evidence="2">NC1722</strain>
    </source>
</reference>
<evidence type="ECO:0000313" key="2">
    <source>
        <dbReference type="EMBL" id="KAJ8367330.1"/>
    </source>
</evidence>
<organism evidence="2 3">
    <name type="scientific">Aldrovandia affinis</name>
    <dbReference type="NCBI Taxonomy" id="143900"/>
    <lineage>
        <taxon>Eukaryota</taxon>
        <taxon>Metazoa</taxon>
        <taxon>Chordata</taxon>
        <taxon>Craniata</taxon>
        <taxon>Vertebrata</taxon>
        <taxon>Euteleostomi</taxon>
        <taxon>Actinopterygii</taxon>
        <taxon>Neopterygii</taxon>
        <taxon>Teleostei</taxon>
        <taxon>Notacanthiformes</taxon>
        <taxon>Halosauridae</taxon>
        <taxon>Aldrovandia</taxon>
    </lineage>
</organism>
<comment type="caution">
    <text evidence="2">The sequence shown here is derived from an EMBL/GenBank/DDBJ whole genome shotgun (WGS) entry which is preliminary data.</text>
</comment>
<sequence>MRSWPRPHTLEHHVTLRFLPLGRHCTEINRAHPRTKTYEPCDCMHLLKGLREFTAAHQIPERRGRGTRPGSRLLNRTMPSARRESGPPSHLTFSACPGGRPLRTANSRAGINREPSVRAPKRGCRSDRLSHLASAR</sequence>